<dbReference type="EMBL" id="EF084507">
    <property type="protein sequence ID" value="ABK23824.1"/>
    <property type="molecule type" value="mRNA"/>
</dbReference>
<evidence type="ECO:0000256" key="2">
    <source>
        <dbReference type="SAM" id="MobiDB-lite"/>
    </source>
</evidence>
<feature type="region of interest" description="Disordered" evidence="2">
    <location>
        <begin position="30"/>
        <end position="59"/>
    </location>
</feature>
<proteinExistence type="evidence at transcript level"/>
<evidence type="ECO:0000313" key="3">
    <source>
        <dbReference type="EMBL" id="ABK23824.1"/>
    </source>
</evidence>
<dbReference type="PANTHER" id="PTHR45848">
    <property type="entry name" value="DUAL SPECIFICITY PROTEIN PHOSPHATASE 12 FAMILY MEMBER"/>
    <property type="match status" value="1"/>
</dbReference>
<comment type="similarity">
    <text evidence="1">Belongs to the protein-tyrosine phosphatase family. Non-receptor class dual specificity subfamily.</text>
</comment>
<dbReference type="PANTHER" id="PTHR45848:SF6">
    <property type="entry name" value="OS02G0251700 PROTEIN"/>
    <property type="match status" value="1"/>
</dbReference>
<accession>A9NT63</accession>
<dbReference type="AlphaFoldDB" id="A9NT63"/>
<reference evidence="3" key="1">
    <citation type="journal article" date="2008" name="BMC Genomics">
        <title>A conifer genomics resource of 200,000 spruce (Picea spp.) ESTs and 6,464 high-quality, sequence-finished full-length cDNAs for Sitka spruce (Picea sitchensis).</title>
        <authorList>
            <person name="Ralph S.G."/>
            <person name="Chun H.J."/>
            <person name="Kolosova N."/>
            <person name="Cooper D."/>
            <person name="Oddy C."/>
            <person name="Ritland C.E."/>
            <person name="Kirkpatrick R."/>
            <person name="Moore R."/>
            <person name="Barber S."/>
            <person name="Holt R.A."/>
            <person name="Jones S.J."/>
            <person name="Marra M.A."/>
            <person name="Douglas C.J."/>
            <person name="Ritland K."/>
            <person name="Bohlmann J."/>
        </authorList>
    </citation>
    <scope>NUCLEOTIDE SEQUENCE</scope>
    <source>
        <tissue evidence="3">Bark</tissue>
    </source>
</reference>
<evidence type="ECO:0000256" key="1">
    <source>
        <dbReference type="ARBA" id="ARBA00008601"/>
    </source>
</evidence>
<protein>
    <submittedName>
        <fullName evidence="3">Uncharacterized protein</fullName>
    </submittedName>
</protein>
<organism evidence="3">
    <name type="scientific">Picea sitchensis</name>
    <name type="common">Sitka spruce</name>
    <name type="synonym">Pinus sitchensis</name>
    <dbReference type="NCBI Taxonomy" id="3332"/>
    <lineage>
        <taxon>Eukaryota</taxon>
        <taxon>Viridiplantae</taxon>
        <taxon>Streptophyta</taxon>
        <taxon>Embryophyta</taxon>
        <taxon>Tracheophyta</taxon>
        <taxon>Spermatophyta</taxon>
        <taxon>Pinopsida</taxon>
        <taxon>Pinidae</taxon>
        <taxon>Conifers I</taxon>
        <taxon>Pinales</taxon>
        <taxon>Pinaceae</taxon>
        <taxon>Picea</taxon>
    </lineage>
</organism>
<dbReference type="GO" id="GO:0008138">
    <property type="term" value="F:protein tyrosine/serine/threonine phosphatase activity"/>
    <property type="evidence" value="ECO:0007669"/>
    <property type="project" value="TreeGrafter"/>
</dbReference>
<name>A9NT63_PICSI</name>
<sequence>METDNSQVKAEQNPSILYRCKKCRRIVASQESEVSHSPGEGETRFKGKRRSTRDLSQTERKLDCSSIFVEPMQWMEAVQEGAVEGKLTCAGCKARLGYFNWAGLQCSCGTWVNPAFRLSKSRMDACTF</sequence>